<dbReference type="SUPFAM" id="SSF53383">
    <property type="entry name" value="PLP-dependent transferases"/>
    <property type="match status" value="1"/>
</dbReference>
<dbReference type="Proteomes" id="UP000717624">
    <property type="component" value="Unassembled WGS sequence"/>
</dbReference>
<gene>
    <name evidence="4" type="primary">gcvPA</name>
    <name evidence="6" type="ORF">JOD01_000139</name>
</gene>
<comment type="catalytic activity">
    <reaction evidence="3 4">
        <text>N(6)-[(R)-lipoyl]-L-lysyl-[glycine-cleavage complex H protein] + glycine + H(+) = N(6)-[(R)-S(8)-aminomethyldihydrolipoyl]-L-lysyl-[glycine-cleavage complex H protein] + CO2</text>
        <dbReference type="Rhea" id="RHEA:24304"/>
        <dbReference type="Rhea" id="RHEA-COMP:10494"/>
        <dbReference type="Rhea" id="RHEA-COMP:10495"/>
        <dbReference type="ChEBI" id="CHEBI:15378"/>
        <dbReference type="ChEBI" id="CHEBI:16526"/>
        <dbReference type="ChEBI" id="CHEBI:57305"/>
        <dbReference type="ChEBI" id="CHEBI:83099"/>
        <dbReference type="ChEBI" id="CHEBI:83143"/>
        <dbReference type="EC" id="1.4.4.2"/>
    </reaction>
</comment>
<proteinExistence type="inferred from homology"/>
<dbReference type="EMBL" id="JAFBEB010000001">
    <property type="protein sequence ID" value="MBM7588553.1"/>
    <property type="molecule type" value="Genomic_DNA"/>
</dbReference>
<dbReference type="GO" id="GO:0009116">
    <property type="term" value="P:nucleoside metabolic process"/>
    <property type="evidence" value="ECO:0007669"/>
    <property type="project" value="InterPro"/>
</dbReference>
<evidence type="ECO:0000313" key="7">
    <source>
        <dbReference type="Proteomes" id="UP000717624"/>
    </source>
</evidence>
<dbReference type="RefSeq" id="WP_204516303.1">
    <property type="nucleotide sequence ID" value="NZ_BAABIN010000009.1"/>
</dbReference>
<accession>A0A938XVN5</accession>
<dbReference type="CDD" id="cd00613">
    <property type="entry name" value="GDC-P"/>
    <property type="match status" value="1"/>
</dbReference>
<feature type="domain" description="Glycine cleavage system P-protein N-terminal" evidence="5">
    <location>
        <begin position="4"/>
        <end position="444"/>
    </location>
</feature>
<dbReference type="Pfam" id="PF02347">
    <property type="entry name" value="GDC-P"/>
    <property type="match status" value="1"/>
</dbReference>
<dbReference type="HAMAP" id="MF_00712">
    <property type="entry name" value="GcvPA"/>
    <property type="match status" value="1"/>
</dbReference>
<evidence type="ECO:0000256" key="3">
    <source>
        <dbReference type="ARBA" id="ARBA00049026"/>
    </source>
</evidence>
<dbReference type="AlphaFoldDB" id="A0A938XVN5"/>
<organism evidence="6 7">
    <name type="scientific">Brevibacillus fulvus</name>
    <dbReference type="NCBI Taxonomy" id="1125967"/>
    <lineage>
        <taxon>Bacteria</taxon>
        <taxon>Bacillati</taxon>
        <taxon>Bacillota</taxon>
        <taxon>Bacilli</taxon>
        <taxon>Bacillales</taxon>
        <taxon>Paenibacillaceae</taxon>
        <taxon>Brevibacillus</taxon>
    </lineage>
</organism>
<dbReference type="PANTHER" id="PTHR42806:SF1">
    <property type="entry name" value="GLYCINE DEHYDROGENASE (DECARBOXYLATING)"/>
    <property type="match status" value="1"/>
</dbReference>
<protein>
    <recommendedName>
        <fullName evidence="4">Probable glycine dehydrogenase (decarboxylating) subunit 1</fullName>
        <ecNumber evidence="4">1.4.4.2</ecNumber>
    </recommendedName>
    <alternativeName>
        <fullName evidence="4">Glycine cleavage system P-protein subunit 1</fullName>
    </alternativeName>
    <alternativeName>
        <fullName evidence="4">Glycine decarboxylase subunit 1</fullName>
    </alternativeName>
    <alternativeName>
        <fullName evidence="4">Glycine dehydrogenase (aminomethyl-transferring) subunit 1</fullName>
    </alternativeName>
</protein>
<keyword evidence="2 4" id="KW-0560">Oxidoreductase</keyword>
<comment type="function">
    <text evidence="1 4">The glycine cleavage system catalyzes the degradation of glycine. The P protein binds the alpha-amino group of glycine through its pyridoxal phosphate cofactor; CO(2) is released and the remaining methylamine moiety is then transferred to the lipoamide cofactor of the H protein.</text>
</comment>
<dbReference type="GO" id="GO:0019464">
    <property type="term" value="P:glycine decarboxylation via glycine cleavage system"/>
    <property type="evidence" value="ECO:0007669"/>
    <property type="project" value="UniProtKB-UniRule"/>
</dbReference>
<dbReference type="InterPro" id="IPR049315">
    <property type="entry name" value="GDC-P_N"/>
</dbReference>
<dbReference type="NCBIfam" id="NF001696">
    <property type="entry name" value="PRK00451.1"/>
    <property type="match status" value="1"/>
</dbReference>
<dbReference type="PANTHER" id="PTHR42806">
    <property type="entry name" value="GLYCINE CLEAVAGE SYSTEM P-PROTEIN"/>
    <property type="match status" value="1"/>
</dbReference>
<dbReference type="EC" id="1.4.4.2" evidence="4"/>
<evidence type="ECO:0000256" key="2">
    <source>
        <dbReference type="ARBA" id="ARBA00023002"/>
    </source>
</evidence>
<dbReference type="InterPro" id="IPR015424">
    <property type="entry name" value="PyrdxlP-dep_Trfase"/>
</dbReference>
<dbReference type="PIRSF" id="PIRSF006815">
    <property type="entry name" value="GcvPA"/>
    <property type="match status" value="1"/>
</dbReference>
<dbReference type="GO" id="GO:0004375">
    <property type="term" value="F:glycine dehydrogenase (decarboxylating) activity"/>
    <property type="evidence" value="ECO:0007669"/>
    <property type="project" value="UniProtKB-EC"/>
</dbReference>
<evidence type="ECO:0000256" key="1">
    <source>
        <dbReference type="ARBA" id="ARBA00003788"/>
    </source>
</evidence>
<comment type="caution">
    <text evidence="6">The sequence shown here is derived from an EMBL/GenBank/DDBJ whole genome shotgun (WGS) entry which is preliminary data.</text>
</comment>
<comment type="subunit">
    <text evidence="4">The glycine cleavage system is composed of four proteins: P, T, L and H. In this organism, the P 'protein' is a heterodimer of two subunits.</text>
</comment>
<keyword evidence="7" id="KW-1185">Reference proteome</keyword>
<dbReference type="InterPro" id="IPR015421">
    <property type="entry name" value="PyrdxlP-dep_Trfase_major"/>
</dbReference>
<dbReference type="InterPro" id="IPR020581">
    <property type="entry name" value="GDC_P"/>
</dbReference>
<dbReference type="InterPro" id="IPR015422">
    <property type="entry name" value="PyrdxlP-dep_Trfase_small"/>
</dbReference>
<name>A0A938XVN5_9BACL</name>
<evidence type="ECO:0000259" key="5">
    <source>
        <dbReference type="Pfam" id="PF02347"/>
    </source>
</evidence>
<dbReference type="Gene3D" id="3.40.640.10">
    <property type="entry name" value="Type I PLP-dependent aspartate aminotransferase-like (Major domain)"/>
    <property type="match status" value="1"/>
</dbReference>
<evidence type="ECO:0000313" key="6">
    <source>
        <dbReference type="EMBL" id="MBM7588553.1"/>
    </source>
</evidence>
<reference evidence="6" key="1">
    <citation type="submission" date="2021-01" db="EMBL/GenBank/DDBJ databases">
        <title>Genomic Encyclopedia of Type Strains, Phase IV (KMG-IV): sequencing the most valuable type-strain genomes for metagenomic binning, comparative biology and taxonomic classification.</title>
        <authorList>
            <person name="Goeker M."/>
        </authorList>
    </citation>
    <scope>NUCLEOTIDE SEQUENCE</scope>
    <source>
        <strain evidence="6">DSM 25523</strain>
    </source>
</reference>
<dbReference type="Gene3D" id="3.90.1150.10">
    <property type="entry name" value="Aspartate Aminotransferase, domain 1"/>
    <property type="match status" value="1"/>
</dbReference>
<comment type="similarity">
    <text evidence="4">Belongs to the GcvP family. N-terminal subunit subfamily.</text>
</comment>
<sequence>MKYRYLPMTSQDQREMLDTLGIESVEELFSDIPEEVRFKGELQISEALSEPELIDYFQKLANKNANFSTHANFLGAGVYQHHIPSVVNHMLLRGEFFTAYTPYQPEISQGELQAIFEFQTMVCELTGMEVANSSMYDGATSLAEAAMMAAGHTGKKKVLVSHTVHPEARAVLATYAKGQGVEIGEISYDQAGGTDLAALQAMLDEQTGAVIVQYPNFFGQIEDLQAFADLVHEKGALFIVSANPLALGALEAPGKLGADIVVGDMQPFGIPASFGGPHCGYFAASSKLMRKMPGRIVGQTKDESGKRGFVLTLQAREQHIRREKATSNICSNQALLALAASITLSAFGKQGVKEMALLNLSKAHYAKQAFAERGFEVTFTGPFFNEFVVNFAKPIAEVNRALLQANIIGGFDLGLAYPELAGHMLIAVTELRTKADIDRLVQELEAINRG</sequence>
<evidence type="ECO:0000256" key="4">
    <source>
        <dbReference type="HAMAP-Rule" id="MF_00712"/>
    </source>
</evidence>
<dbReference type="InterPro" id="IPR023010">
    <property type="entry name" value="GcvPA"/>
</dbReference>